<proteinExistence type="predicted"/>
<reference evidence="3 4" key="1">
    <citation type="journal article" date="2016" name="Antonie Van Leeuwenhoek">
        <title>Dongia soli sp. nov., isolated from soil from Dokdo, Korea.</title>
        <authorList>
            <person name="Kim D.U."/>
            <person name="Lee H."/>
            <person name="Kim H."/>
            <person name="Kim S.G."/>
            <person name="Ka J.O."/>
        </authorList>
    </citation>
    <scope>NUCLEOTIDE SEQUENCE [LARGE SCALE GENOMIC DNA]</scope>
    <source>
        <strain evidence="3 4">D78</strain>
    </source>
</reference>
<protein>
    <submittedName>
        <fullName evidence="3">DMT family transporter</fullName>
    </submittedName>
</protein>
<evidence type="ECO:0000259" key="2">
    <source>
        <dbReference type="Pfam" id="PF00892"/>
    </source>
</evidence>
<dbReference type="SUPFAM" id="SSF103481">
    <property type="entry name" value="Multidrug resistance efflux transporter EmrE"/>
    <property type="match status" value="2"/>
</dbReference>
<feature type="transmembrane region" description="Helical" evidence="1">
    <location>
        <begin position="175"/>
        <end position="193"/>
    </location>
</feature>
<comment type="caution">
    <text evidence="3">The sequence shown here is derived from an EMBL/GenBank/DDBJ whole genome shotgun (WGS) entry which is preliminary data.</text>
</comment>
<feature type="domain" description="EamA" evidence="2">
    <location>
        <begin position="3"/>
        <end position="135"/>
    </location>
</feature>
<dbReference type="InterPro" id="IPR037185">
    <property type="entry name" value="EmrE-like"/>
</dbReference>
<feature type="domain" description="EamA" evidence="2">
    <location>
        <begin position="144"/>
        <end position="273"/>
    </location>
</feature>
<accession>A0ABU5E9J6</accession>
<dbReference type="RefSeq" id="WP_320507972.1">
    <property type="nucleotide sequence ID" value="NZ_JAXCLW010000002.1"/>
</dbReference>
<feature type="transmembrane region" description="Helical" evidence="1">
    <location>
        <begin position="205"/>
        <end position="224"/>
    </location>
</feature>
<gene>
    <name evidence="3" type="ORF">SMD27_08665</name>
</gene>
<dbReference type="Proteomes" id="UP001279642">
    <property type="component" value="Unassembled WGS sequence"/>
</dbReference>
<organism evidence="3 4">
    <name type="scientific">Dongia soli</name>
    <dbReference type="NCBI Taxonomy" id="600628"/>
    <lineage>
        <taxon>Bacteria</taxon>
        <taxon>Pseudomonadati</taxon>
        <taxon>Pseudomonadota</taxon>
        <taxon>Alphaproteobacteria</taxon>
        <taxon>Rhodospirillales</taxon>
        <taxon>Dongiaceae</taxon>
        <taxon>Dongia</taxon>
    </lineage>
</organism>
<dbReference type="InterPro" id="IPR000620">
    <property type="entry name" value="EamA_dom"/>
</dbReference>
<dbReference type="PANTHER" id="PTHR22911:SF103">
    <property type="entry name" value="BLR2811 PROTEIN"/>
    <property type="match status" value="1"/>
</dbReference>
<dbReference type="Pfam" id="PF00892">
    <property type="entry name" value="EamA"/>
    <property type="match status" value="2"/>
</dbReference>
<name>A0ABU5E9J6_9PROT</name>
<keyword evidence="1" id="KW-0472">Membrane</keyword>
<feature type="transmembrane region" description="Helical" evidence="1">
    <location>
        <begin position="144"/>
        <end position="163"/>
    </location>
</feature>
<keyword evidence="1" id="KW-0812">Transmembrane</keyword>
<dbReference type="EMBL" id="JAXCLW010000002">
    <property type="protein sequence ID" value="MDY0882914.1"/>
    <property type="molecule type" value="Genomic_DNA"/>
</dbReference>
<feature type="transmembrane region" description="Helical" evidence="1">
    <location>
        <begin position="257"/>
        <end position="274"/>
    </location>
</feature>
<dbReference type="PANTHER" id="PTHR22911">
    <property type="entry name" value="ACYL-MALONYL CONDENSING ENZYME-RELATED"/>
    <property type="match status" value="1"/>
</dbReference>
<feature type="transmembrane region" description="Helical" evidence="1">
    <location>
        <begin position="88"/>
        <end position="109"/>
    </location>
</feature>
<sequence>MQALIYMAAGVFFFSVLDAVTKFLGEGYGTWQLVLLSRICPLIASCLIMYRATGQYFGFRTAFLKTHLMRAVLVVATTWTFYECLRYLQLADAIAIAFAAPLFITSLSGPLLRERVGPRRWAAVVIGFIGVIIALRPGQHGITWGAILALIAAITYALGQLWLRPLSGKEQNFNIIFYATLFSGLAAVVPAVLEWKSPSARDWLLFLIQGSCSAIGQLCMIRAFKIGEASLLAPLEYTALFWATILGFMFWGDLPTIQVLVGAAVIIGSSLYIAHREAQQGKRPADCTVPEQVVSPD</sequence>
<evidence type="ECO:0000256" key="1">
    <source>
        <dbReference type="SAM" id="Phobius"/>
    </source>
</evidence>
<evidence type="ECO:0000313" key="3">
    <source>
        <dbReference type="EMBL" id="MDY0882914.1"/>
    </source>
</evidence>
<evidence type="ECO:0000313" key="4">
    <source>
        <dbReference type="Proteomes" id="UP001279642"/>
    </source>
</evidence>
<feature type="transmembrane region" description="Helical" evidence="1">
    <location>
        <begin position="231"/>
        <end position="251"/>
    </location>
</feature>
<keyword evidence="1" id="KW-1133">Transmembrane helix</keyword>
<keyword evidence="4" id="KW-1185">Reference proteome</keyword>
<feature type="transmembrane region" description="Helical" evidence="1">
    <location>
        <begin position="29"/>
        <end position="50"/>
    </location>
</feature>
<feature type="transmembrane region" description="Helical" evidence="1">
    <location>
        <begin position="121"/>
        <end position="138"/>
    </location>
</feature>